<evidence type="ECO:0000256" key="1">
    <source>
        <dbReference type="ARBA" id="ARBA00004370"/>
    </source>
</evidence>
<keyword evidence="7" id="KW-1185">Reference proteome</keyword>
<dbReference type="InterPro" id="IPR019426">
    <property type="entry name" value="7TM_GPCR_serpentine_rcpt_Srv"/>
</dbReference>
<dbReference type="PROSITE" id="PS50262">
    <property type="entry name" value="G_PROTEIN_RECEP_F1_2"/>
    <property type="match status" value="1"/>
</dbReference>
<dbReference type="Pfam" id="PF10323">
    <property type="entry name" value="7TM_GPCR_Srv"/>
    <property type="match status" value="2"/>
</dbReference>
<dbReference type="GO" id="GO:0016020">
    <property type="term" value="C:membrane"/>
    <property type="evidence" value="ECO:0007669"/>
    <property type="project" value="UniProtKB-SubCell"/>
</dbReference>
<evidence type="ECO:0000256" key="2">
    <source>
        <dbReference type="ARBA" id="ARBA00022692"/>
    </source>
</evidence>
<evidence type="ECO:0000256" key="4">
    <source>
        <dbReference type="ARBA" id="ARBA00023136"/>
    </source>
</evidence>
<feature type="transmembrane region" description="Helical" evidence="5">
    <location>
        <begin position="12"/>
        <end position="36"/>
    </location>
</feature>
<organism evidence="7 8">
    <name type="scientific">Meloidogyne incognita</name>
    <name type="common">Southern root-knot nematode worm</name>
    <name type="synonym">Oxyuris incognita</name>
    <dbReference type="NCBI Taxonomy" id="6306"/>
    <lineage>
        <taxon>Eukaryota</taxon>
        <taxon>Metazoa</taxon>
        <taxon>Ecdysozoa</taxon>
        <taxon>Nematoda</taxon>
        <taxon>Chromadorea</taxon>
        <taxon>Rhabditida</taxon>
        <taxon>Tylenchina</taxon>
        <taxon>Tylenchomorpha</taxon>
        <taxon>Tylenchoidea</taxon>
        <taxon>Meloidogynidae</taxon>
        <taxon>Meloidogyninae</taxon>
        <taxon>Meloidogyne</taxon>
        <taxon>Meloidogyne incognita group</taxon>
    </lineage>
</organism>
<dbReference type="SUPFAM" id="SSF81321">
    <property type="entry name" value="Family A G protein-coupled receptor-like"/>
    <property type="match status" value="2"/>
</dbReference>
<keyword evidence="4 5" id="KW-0472">Membrane</keyword>
<evidence type="ECO:0000256" key="5">
    <source>
        <dbReference type="SAM" id="Phobius"/>
    </source>
</evidence>
<evidence type="ECO:0000259" key="6">
    <source>
        <dbReference type="PROSITE" id="PS50262"/>
    </source>
</evidence>
<reference evidence="8" key="1">
    <citation type="submission" date="2022-11" db="UniProtKB">
        <authorList>
            <consortium name="WormBaseParasite"/>
        </authorList>
    </citation>
    <scope>IDENTIFICATION</scope>
</reference>
<name>A0A914L3B2_MELIC</name>
<keyword evidence="3 5" id="KW-1133">Transmembrane helix</keyword>
<dbReference type="PANTHER" id="PTHR31627">
    <property type="entry name" value="SERPENTINE RECEPTOR CLASS GAMMA-RELATED"/>
    <property type="match status" value="1"/>
</dbReference>
<feature type="transmembrane region" description="Helical" evidence="5">
    <location>
        <begin position="240"/>
        <end position="264"/>
    </location>
</feature>
<dbReference type="Gene3D" id="1.20.1070.10">
    <property type="entry name" value="Rhodopsin 7-helix transmembrane proteins"/>
    <property type="match status" value="1"/>
</dbReference>
<dbReference type="Proteomes" id="UP000887563">
    <property type="component" value="Unplaced"/>
</dbReference>
<sequence length="337" mass="39251">MSVTDLLTTFEIITIIFTTYSILVSTPIYVSVLVYIRRHSKKPPFNSPFYTCFCVLGFVDIFAYWLYILKKLQFWDVTILFFQPYGSPNTTCSIVYFFIWFNGIVQFELNILISLNRFVSLMFPNIYQKIALSITEIVHGSMTDLQMSVTDLLTTFEIITIIFTTYSILVSTPIYVSVLVYIRRLSDKPPFNSPFFTCFVALGIIDLICYWLYILKKLQFWDVTIPFFQPYSSPTRTCSIVYFIIWFTGMAQWELNILISLNRFVSLMFPNIYKTYWTNKHNRIYIAMVFAICFVATIQITWLPIQISPSIIVTETGNITKYTGPVFANSSDSVCLK</sequence>
<accession>A0A914L3B2</accession>
<dbReference type="AlphaFoldDB" id="A0A914L3B2"/>
<evidence type="ECO:0000313" key="7">
    <source>
        <dbReference type="Proteomes" id="UP000887563"/>
    </source>
</evidence>
<feature type="transmembrane region" description="Helical" evidence="5">
    <location>
        <begin position="48"/>
        <end position="68"/>
    </location>
</feature>
<evidence type="ECO:0000313" key="8">
    <source>
        <dbReference type="WBParaSite" id="Minc3s00251g08596"/>
    </source>
</evidence>
<dbReference type="PANTHER" id="PTHR31627:SF42">
    <property type="entry name" value="G_PROTEIN_RECEP_F1_2 DOMAIN-CONTAINING PROTEIN-RELATED"/>
    <property type="match status" value="1"/>
</dbReference>
<comment type="subcellular location">
    <subcellularLocation>
        <location evidence="1">Membrane</location>
    </subcellularLocation>
</comment>
<protein>
    <submittedName>
        <fullName evidence="8">G-protein coupled receptors family 1 profile domain-containing protein</fullName>
    </submittedName>
</protein>
<feature type="transmembrane region" description="Helical" evidence="5">
    <location>
        <begin position="158"/>
        <end position="182"/>
    </location>
</feature>
<feature type="transmembrane region" description="Helical" evidence="5">
    <location>
        <begin position="194"/>
        <end position="213"/>
    </location>
</feature>
<feature type="transmembrane region" description="Helical" evidence="5">
    <location>
        <begin position="119"/>
        <end position="138"/>
    </location>
</feature>
<dbReference type="WBParaSite" id="Minc3s00251g08596">
    <property type="protein sequence ID" value="Minc3s00251g08596"/>
    <property type="gene ID" value="Minc3s00251g08596"/>
</dbReference>
<proteinExistence type="predicted"/>
<dbReference type="InterPro" id="IPR051119">
    <property type="entry name" value="Nematode_SR-like"/>
</dbReference>
<feature type="domain" description="G-protein coupled receptors family 1 profile" evidence="6">
    <location>
        <begin position="171"/>
        <end position="337"/>
    </location>
</feature>
<dbReference type="InterPro" id="IPR017452">
    <property type="entry name" value="GPCR_Rhodpsn_7TM"/>
</dbReference>
<feature type="transmembrane region" description="Helical" evidence="5">
    <location>
        <begin position="284"/>
        <end position="305"/>
    </location>
</feature>
<keyword evidence="2 5" id="KW-0812">Transmembrane</keyword>
<feature type="transmembrane region" description="Helical" evidence="5">
    <location>
        <begin position="88"/>
        <end position="107"/>
    </location>
</feature>
<evidence type="ECO:0000256" key="3">
    <source>
        <dbReference type="ARBA" id="ARBA00022989"/>
    </source>
</evidence>